<comment type="catalytic activity">
    <reaction evidence="7">
        <text>12-hexadecanoyloxy-octadecanoate + H2O = 12-hydroxyoctadecanoate + hexadecanoate + H(+)</text>
        <dbReference type="Rhea" id="RHEA:52056"/>
        <dbReference type="ChEBI" id="CHEBI:7896"/>
        <dbReference type="ChEBI" id="CHEBI:15377"/>
        <dbReference type="ChEBI" id="CHEBI:15378"/>
        <dbReference type="ChEBI" id="CHEBI:83677"/>
        <dbReference type="ChEBI" id="CHEBI:84201"/>
    </reaction>
    <physiologicalReaction direction="left-to-right" evidence="7">
        <dbReference type="Rhea" id="RHEA:52057"/>
    </physiologicalReaction>
</comment>
<evidence type="ECO:0000256" key="10">
    <source>
        <dbReference type="ARBA" id="ARBA00048680"/>
    </source>
</evidence>
<keyword evidence="6 17" id="KW-0472">Membrane</keyword>
<evidence type="ECO:0000256" key="7">
    <source>
        <dbReference type="ARBA" id="ARBA00047368"/>
    </source>
</evidence>
<evidence type="ECO:0000256" key="17">
    <source>
        <dbReference type="SAM" id="Phobius"/>
    </source>
</evidence>
<evidence type="ECO:0000256" key="16">
    <source>
        <dbReference type="ARBA" id="ARBA00049428"/>
    </source>
</evidence>
<comment type="catalytic activity">
    <reaction evidence="9">
        <text>9-hexadecanoyloxy-octadecanoate + H2O = 9-hydroxy-octadecanoate + hexadecanoate + H(+)</text>
        <dbReference type="Rhea" id="RHEA:52052"/>
        <dbReference type="ChEBI" id="CHEBI:7896"/>
        <dbReference type="ChEBI" id="CHEBI:15377"/>
        <dbReference type="ChEBI" id="CHEBI:15378"/>
        <dbReference type="ChEBI" id="CHEBI:83670"/>
        <dbReference type="ChEBI" id="CHEBI:136286"/>
    </reaction>
    <physiologicalReaction direction="left-to-right" evidence="9">
        <dbReference type="Rhea" id="RHEA:52053"/>
    </physiologicalReaction>
</comment>
<feature type="transmembrane region" description="Helical" evidence="17">
    <location>
        <begin position="12"/>
        <end position="31"/>
    </location>
</feature>
<feature type="transmembrane region" description="Helical" evidence="17">
    <location>
        <begin position="167"/>
        <end position="186"/>
    </location>
</feature>
<comment type="catalytic activity">
    <reaction evidence="1">
        <text>9-(9Z-hexadecenoyloxy)-octadecanoate + H2O = (9Z)-hexadecenoate + 9-hydroxy-octadecanoate + H(+)</text>
        <dbReference type="Rhea" id="RHEA:52068"/>
        <dbReference type="ChEBI" id="CHEBI:15377"/>
        <dbReference type="ChEBI" id="CHEBI:15378"/>
        <dbReference type="ChEBI" id="CHEBI:32372"/>
        <dbReference type="ChEBI" id="CHEBI:136286"/>
        <dbReference type="ChEBI" id="CHEBI:136309"/>
    </reaction>
    <physiologicalReaction direction="left-to-right" evidence="1">
        <dbReference type="Rhea" id="RHEA:52069"/>
    </physiologicalReaction>
</comment>
<dbReference type="Pfam" id="PF04750">
    <property type="entry name" value="Far-17a_AIG1"/>
    <property type="match status" value="1"/>
</dbReference>
<comment type="catalytic activity">
    <reaction evidence="14">
        <text>13-(9Z-octadecenoyloxy)-octadecanoate + H2O = 13-hydroxy-octadecanoate + (9Z)-octadecenoate + H(+)</text>
        <dbReference type="Rhea" id="RHEA:52064"/>
        <dbReference type="ChEBI" id="CHEBI:15377"/>
        <dbReference type="ChEBI" id="CHEBI:15378"/>
        <dbReference type="ChEBI" id="CHEBI:30823"/>
        <dbReference type="ChEBI" id="CHEBI:136303"/>
        <dbReference type="ChEBI" id="CHEBI:136304"/>
    </reaction>
    <physiologicalReaction direction="left-to-right" evidence="14">
        <dbReference type="Rhea" id="RHEA:52065"/>
    </physiologicalReaction>
</comment>
<comment type="catalytic activity">
    <reaction evidence="8">
        <text>13-octadecanoyloxy-octadecanoate + H2O = 13-hydroxy-octadecanoate + octadecanoate + H(+)</text>
        <dbReference type="Rhea" id="RHEA:52084"/>
        <dbReference type="ChEBI" id="CHEBI:15377"/>
        <dbReference type="ChEBI" id="CHEBI:15378"/>
        <dbReference type="ChEBI" id="CHEBI:25629"/>
        <dbReference type="ChEBI" id="CHEBI:136304"/>
        <dbReference type="ChEBI" id="CHEBI:136335"/>
    </reaction>
    <physiologicalReaction direction="left-to-right" evidence="8">
        <dbReference type="Rhea" id="RHEA:52085"/>
    </physiologicalReaction>
</comment>
<evidence type="ECO:0000256" key="12">
    <source>
        <dbReference type="ARBA" id="ARBA00048800"/>
    </source>
</evidence>
<dbReference type="GeneID" id="112050021"/>
<evidence type="ECO:0000256" key="2">
    <source>
        <dbReference type="ARBA" id="ARBA00004127"/>
    </source>
</evidence>
<feature type="transmembrane region" description="Helical" evidence="17">
    <location>
        <begin position="96"/>
        <end position="118"/>
    </location>
</feature>
<dbReference type="PANTHER" id="PTHR10989:SF16">
    <property type="entry name" value="AT02829P-RELATED"/>
    <property type="match status" value="1"/>
</dbReference>
<reference evidence="19" key="1">
    <citation type="submission" date="2025-08" db="UniProtKB">
        <authorList>
            <consortium name="RefSeq"/>
        </authorList>
    </citation>
    <scope>IDENTIFICATION</scope>
</reference>
<sequence>MADKTTYCRMLGHVLTIAMHVGNIVYMNRGFSPEVLQDPQLKAFGKLQPRYFTVWTFVLQIINACTGLVCDYLVISNSENKLYKLPKHLRGFKNTLFSAILWPSTWVVCSIFWGLYLYDRSLIFPEFIDKALTTTSNHIMHTAIIFVVLWEVYFTPRVEPRSHRRNILHILTHLLLYLAVLFYTHMQHGVWLYPIFSLVYGTIYFPLINIAIGVIALTFYYLQWTIINYLWSDSAKTKKIT</sequence>
<evidence type="ECO:0000256" key="15">
    <source>
        <dbReference type="ARBA" id="ARBA00049322"/>
    </source>
</evidence>
<evidence type="ECO:0000256" key="5">
    <source>
        <dbReference type="ARBA" id="ARBA00022989"/>
    </source>
</evidence>
<feature type="transmembrane region" description="Helical" evidence="17">
    <location>
        <begin position="198"/>
        <end position="222"/>
    </location>
</feature>
<evidence type="ECO:0000256" key="13">
    <source>
        <dbReference type="ARBA" id="ARBA00049221"/>
    </source>
</evidence>
<keyword evidence="4 17" id="KW-0812">Transmembrane</keyword>
<dbReference type="PANTHER" id="PTHR10989">
    <property type="entry name" value="ANDROGEN-INDUCED PROTEIN 1-RELATED"/>
    <property type="match status" value="1"/>
</dbReference>
<comment type="subcellular location">
    <subcellularLocation>
        <location evidence="2">Endomembrane system</location>
        <topology evidence="2">Multi-pass membrane protein</topology>
    </subcellularLocation>
</comment>
<keyword evidence="5 17" id="KW-1133">Transmembrane helix</keyword>
<feature type="transmembrane region" description="Helical" evidence="17">
    <location>
        <begin position="51"/>
        <end position="75"/>
    </location>
</feature>
<evidence type="ECO:0000256" key="4">
    <source>
        <dbReference type="ARBA" id="ARBA00022692"/>
    </source>
</evidence>
<evidence type="ECO:0000256" key="6">
    <source>
        <dbReference type="ARBA" id="ARBA00023136"/>
    </source>
</evidence>
<accession>A0A6J1NG14</accession>
<organism evidence="18 19">
    <name type="scientific">Bicyclus anynana</name>
    <name type="common">Squinting bush brown butterfly</name>
    <dbReference type="NCBI Taxonomy" id="110368"/>
    <lineage>
        <taxon>Eukaryota</taxon>
        <taxon>Metazoa</taxon>
        <taxon>Ecdysozoa</taxon>
        <taxon>Arthropoda</taxon>
        <taxon>Hexapoda</taxon>
        <taxon>Insecta</taxon>
        <taxon>Pterygota</taxon>
        <taxon>Neoptera</taxon>
        <taxon>Endopterygota</taxon>
        <taxon>Lepidoptera</taxon>
        <taxon>Glossata</taxon>
        <taxon>Ditrysia</taxon>
        <taxon>Papilionoidea</taxon>
        <taxon>Nymphalidae</taxon>
        <taxon>Satyrinae</taxon>
        <taxon>Satyrini</taxon>
        <taxon>Mycalesina</taxon>
        <taxon>Bicyclus</taxon>
    </lineage>
</organism>
<feature type="transmembrane region" description="Helical" evidence="17">
    <location>
        <begin position="138"/>
        <end position="155"/>
    </location>
</feature>
<evidence type="ECO:0000256" key="14">
    <source>
        <dbReference type="ARBA" id="ARBA00049296"/>
    </source>
</evidence>
<comment type="catalytic activity">
    <reaction evidence="11">
        <text>12-(9Z-octadecenoyloxy)-octadecanoate + H2O = 12-hydroxyoctadecanoate + (9Z)-octadecenoate + H(+)</text>
        <dbReference type="Rhea" id="RHEA:52060"/>
        <dbReference type="ChEBI" id="CHEBI:15377"/>
        <dbReference type="ChEBI" id="CHEBI:15378"/>
        <dbReference type="ChEBI" id="CHEBI:30823"/>
        <dbReference type="ChEBI" id="CHEBI:84201"/>
        <dbReference type="ChEBI" id="CHEBI:136302"/>
    </reaction>
    <physiologicalReaction direction="left-to-right" evidence="11">
        <dbReference type="Rhea" id="RHEA:52061"/>
    </physiologicalReaction>
</comment>
<evidence type="ECO:0000256" key="9">
    <source>
        <dbReference type="ARBA" id="ARBA00047863"/>
    </source>
</evidence>
<keyword evidence="18" id="KW-1185">Reference proteome</keyword>
<comment type="catalytic activity">
    <reaction evidence="10">
        <text>12-octadecanoyloxy-octadecanoate + H2O = 12-hydroxyoctadecanoate + octadecanoate + H(+)</text>
        <dbReference type="Rhea" id="RHEA:52080"/>
        <dbReference type="ChEBI" id="CHEBI:15377"/>
        <dbReference type="ChEBI" id="CHEBI:15378"/>
        <dbReference type="ChEBI" id="CHEBI:25629"/>
        <dbReference type="ChEBI" id="CHEBI:84201"/>
        <dbReference type="ChEBI" id="CHEBI:136330"/>
    </reaction>
    <physiologicalReaction direction="left-to-right" evidence="10">
        <dbReference type="Rhea" id="RHEA:52081"/>
    </physiologicalReaction>
</comment>
<evidence type="ECO:0000256" key="11">
    <source>
        <dbReference type="ARBA" id="ARBA00048701"/>
    </source>
</evidence>
<evidence type="ECO:0000313" key="19">
    <source>
        <dbReference type="RefSeq" id="XP_023943908.2"/>
    </source>
</evidence>
<comment type="catalytic activity">
    <reaction evidence="12">
        <text>9-(9Z-octadecenoyloxy)-octadecanoate + H2O = 9-hydroxy-octadecanoate + (9Z)-octadecenoate + H(+)</text>
        <dbReference type="Rhea" id="RHEA:52048"/>
        <dbReference type="ChEBI" id="CHEBI:15377"/>
        <dbReference type="ChEBI" id="CHEBI:15378"/>
        <dbReference type="ChEBI" id="CHEBI:30823"/>
        <dbReference type="ChEBI" id="CHEBI:136282"/>
        <dbReference type="ChEBI" id="CHEBI:136286"/>
    </reaction>
    <physiologicalReaction direction="left-to-right" evidence="12">
        <dbReference type="Rhea" id="RHEA:52049"/>
    </physiologicalReaction>
</comment>
<proteinExistence type="inferred from homology"/>
<comment type="similarity">
    <text evidence="3">Belongs to the AIG1 family.</text>
</comment>
<comment type="catalytic activity">
    <reaction evidence="16">
        <text>12-(9Z-hexadecenoyloxy)-octadecanoate + H2O = 12-hydroxyoctadecanoate + (9Z)-hexadecenoate + H(+)</text>
        <dbReference type="Rhea" id="RHEA:52072"/>
        <dbReference type="ChEBI" id="CHEBI:15377"/>
        <dbReference type="ChEBI" id="CHEBI:15378"/>
        <dbReference type="ChEBI" id="CHEBI:32372"/>
        <dbReference type="ChEBI" id="CHEBI:84201"/>
        <dbReference type="ChEBI" id="CHEBI:136312"/>
    </reaction>
    <physiologicalReaction direction="left-to-right" evidence="16">
        <dbReference type="Rhea" id="RHEA:52073"/>
    </physiologicalReaction>
</comment>
<evidence type="ECO:0000256" key="8">
    <source>
        <dbReference type="ARBA" id="ARBA00047427"/>
    </source>
</evidence>
<dbReference type="RefSeq" id="XP_023943908.2">
    <property type="nucleotide sequence ID" value="XM_024088140.2"/>
</dbReference>
<comment type="catalytic activity">
    <reaction evidence="13">
        <text>9-octadecanoyloxy-octadecanoate + H2O = 9-hydroxy-octadecanoate + octadecanoate + H(+)</text>
        <dbReference type="Rhea" id="RHEA:52096"/>
        <dbReference type="ChEBI" id="CHEBI:15377"/>
        <dbReference type="ChEBI" id="CHEBI:15378"/>
        <dbReference type="ChEBI" id="CHEBI:25629"/>
        <dbReference type="ChEBI" id="CHEBI:136286"/>
        <dbReference type="ChEBI" id="CHEBI:136373"/>
    </reaction>
    <physiologicalReaction direction="left-to-right" evidence="13">
        <dbReference type="Rhea" id="RHEA:52097"/>
    </physiologicalReaction>
</comment>
<dbReference type="InterPro" id="IPR006838">
    <property type="entry name" value="ADTRP_AIG1"/>
</dbReference>
<dbReference type="OrthoDB" id="1898221at2759"/>
<protein>
    <submittedName>
        <fullName evidence="19">Androgen-dependent TFPI-regulating protein-like</fullName>
    </submittedName>
</protein>
<name>A0A6J1NG14_BICAN</name>
<evidence type="ECO:0000256" key="3">
    <source>
        <dbReference type="ARBA" id="ARBA00009300"/>
    </source>
</evidence>
<comment type="catalytic activity">
    <reaction evidence="15">
        <text>13-(9Z-hexadecenoyloxy)-octadecanoate + H2O = 13-hydroxy-octadecanoate + (9Z)-hexadecenoate + H(+)</text>
        <dbReference type="Rhea" id="RHEA:52076"/>
        <dbReference type="ChEBI" id="CHEBI:15377"/>
        <dbReference type="ChEBI" id="CHEBI:15378"/>
        <dbReference type="ChEBI" id="CHEBI:32372"/>
        <dbReference type="ChEBI" id="CHEBI:136304"/>
        <dbReference type="ChEBI" id="CHEBI:136315"/>
    </reaction>
    <physiologicalReaction direction="left-to-right" evidence="15">
        <dbReference type="Rhea" id="RHEA:52077"/>
    </physiologicalReaction>
</comment>
<evidence type="ECO:0000313" key="18">
    <source>
        <dbReference type="Proteomes" id="UP001652582"/>
    </source>
</evidence>
<gene>
    <name evidence="19" type="primary">LOC112050021</name>
</gene>
<dbReference type="Proteomes" id="UP001652582">
    <property type="component" value="Chromosome 18"/>
</dbReference>
<evidence type="ECO:0000256" key="1">
    <source>
        <dbReference type="ARBA" id="ARBA00000923"/>
    </source>
</evidence>